<protein>
    <submittedName>
        <fullName evidence="3">Uncharacterized protein</fullName>
    </submittedName>
</protein>
<organism evidence="3 4">
    <name type="scientific">Ovis ammon polii</name>
    <dbReference type="NCBI Taxonomy" id="230172"/>
    <lineage>
        <taxon>Eukaryota</taxon>
        <taxon>Metazoa</taxon>
        <taxon>Chordata</taxon>
        <taxon>Craniata</taxon>
        <taxon>Vertebrata</taxon>
        <taxon>Euteleostomi</taxon>
        <taxon>Mammalia</taxon>
        <taxon>Eutheria</taxon>
        <taxon>Laurasiatheria</taxon>
        <taxon>Artiodactyla</taxon>
        <taxon>Ruminantia</taxon>
        <taxon>Pecora</taxon>
        <taxon>Bovidae</taxon>
        <taxon>Caprinae</taxon>
        <taxon>Ovis</taxon>
    </lineage>
</organism>
<comment type="subcellular location">
    <subcellularLocation>
        <location evidence="1">Endomembrane system</location>
        <topology evidence="1">Peripheral membrane protein</topology>
    </subcellularLocation>
</comment>
<comment type="caution">
    <text evidence="3">The sequence shown here is derived from an EMBL/GenBank/DDBJ whole genome shotgun (WGS) entry which is preliminary data.</text>
</comment>
<sequence>MHGPGPAGSPLIIKPLSMHQLFRLVLGQKDLSRAGDLFSLEDSEIEDSLTEALEQIKIISSSSVAQLVKNPPANAGDTGLIPELGRSPGVGNGNPLQYSYLKNPVDREACLEPGLSSAFSDLLEPLGARKMKQAAAEQGPERQPLPLEVTLLAYTPPSARAYIQYKLSAVRRPTLEAAS</sequence>
<dbReference type="InterPro" id="IPR039888">
    <property type="entry name" value="Melted-like"/>
</dbReference>
<evidence type="ECO:0000313" key="4">
    <source>
        <dbReference type="Proteomes" id="UP001214576"/>
    </source>
</evidence>
<gene>
    <name evidence="3" type="ORF">MG293_000387</name>
</gene>
<keyword evidence="4" id="KW-1185">Reference proteome</keyword>
<name>A0AAD4UK85_OVIAM</name>
<dbReference type="Proteomes" id="UP001214576">
    <property type="component" value="Unassembled WGS sequence"/>
</dbReference>
<dbReference type="PANTHER" id="PTHR21630:SF10">
    <property type="entry name" value="VENTRICULAR ZONE-EXPRESSED PH DOMAIN-CONTAINING PROTEIN HOMOLOG 1"/>
    <property type="match status" value="1"/>
</dbReference>
<dbReference type="GO" id="GO:0010314">
    <property type="term" value="F:phosphatidylinositol-5-phosphate binding"/>
    <property type="evidence" value="ECO:0007669"/>
    <property type="project" value="TreeGrafter"/>
</dbReference>
<dbReference type="EMBL" id="JAKZEL010000001">
    <property type="protein sequence ID" value="KAI4548057.1"/>
    <property type="molecule type" value="Genomic_DNA"/>
</dbReference>
<evidence type="ECO:0000256" key="2">
    <source>
        <dbReference type="ARBA" id="ARBA00023136"/>
    </source>
</evidence>
<dbReference type="GO" id="GO:0005886">
    <property type="term" value="C:plasma membrane"/>
    <property type="evidence" value="ECO:0007669"/>
    <property type="project" value="TreeGrafter"/>
</dbReference>
<accession>A0AAD4UK85</accession>
<keyword evidence="2" id="KW-0472">Membrane</keyword>
<dbReference type="GO" id="GO:0009966">
    <property type="term" value="P:regulation of signal transduction"/>
    <property type="evidence" value="ECO:0007669"/>
    <property type="project" value="TreeGrafter"/>
</dbReference>
<dbReference type="PANTHER" id="PTHR21630">
    <property type="entry name" value="VEPH-A/MELTED"/>
    <property type="match status" value="1"/>
</dbReference>
<proteinExistence type="predicted"/>
<dbReference type="GO" id="GO:0012505">
    <property type="term" value="C:endomembrane system"/>
    <property type="evidence" value="ECO:0007669"/>
    <property type="project" value="UniProtKB-SubCell"/>
</dbReference>
<reference evidence="3" key="1">
    <citation type="submission" date="2022-03" db="EMBL/GenBank/DDBJ databases">
        <title>Genomic analyses of argali, domestic sheep and their hybrids provide insights into chromosomal evolution, heterosis and genetic basis of agronomic traits.</title>
        <authorList>
            <person name="Li M."/>
        </authorList>
    </citation>
    <scope>NUCLEOTIDE SEQUENCE</scope>
    <source>
        <strain evidence="3">CAU-MHL-2022a</strain>
        <tissue evidence="3">Skin</tissue>
    </source>
</reference>
<evidence type="ECO:0000256" key="1">
    <source>
        <dbReference type="ARBA" id="ARBA00004184"/>
    </source>
</evidence>
<evidence type="ECO:0000313" key="3">
    <source>
        <dbReference type="EMBL" id="KAI4548057.1"/>
    </source>
</evidence>
<dbReference type="AlphaFoldDB" id="A0AAD4UK85"/>